<dbReference type="EMBL" id="CAFBQP010000021">
    <property type="protein sequence ID" value="CAB5057822.1"/>
    <property type="molecule type" value="Genomic_DNA"/>
</dbReference>
<proteinExistence type="predicted"/>
<evidence type="ECO:0000313" key="3">
    <source>
        <dbReference type="EMBL" id="CAB4756490.1"/>
    </source>
</evidence>
<accession>A0A6J6U9J2</accession>
<dbReference type="EMBL" id="CAEZXX010000016">
    <property type="protein sequence ID" value="CAB4697694.1"/>
    <property type="molecule type" value="Genomic_DNA"/>
</dbReference>
<sequence>MRYSCNVISRTLRSLAIAVPLSLAVGIPAASAGSSYPADVAAITILGCDADNVVLAIDGAVPASAVTGSVTFVKAGDDEVVGIDDTATGSSGVLGSATWSTNVPIPTGVTSIIVSLTANLVNGGVTLQEKTIDRADCDLPETGSNTAPIGKIALGATLGGALLAAVAIRRRPRKTSAAA</sequence>
<reference evidence="3" key="1">
    <citation type="submission" date="2020-05" db="EMBL/GenBank/DDBJ databases">
        <authorList>
            <person name="Chiriac C."/>
            <person name="Salcher M."/>
            <person name="Ghai R."/>
            <person name="Kavagutti S V."/>
        </authorList>
    </citation>
    <scope>NUCLEOTIDE SEQUENCE</scope>
</reference>
<keyword evidence="1" id="KW-0812">Transmembrane</keyword>
<evidence type="ECO:0000313" key="2">
    <source>
        <dbReference type="EMBL" id="CAB4697694.1"/>
    </source>
</evidence>
<gene>
    <name evidence="2" type="ORF">UFOPK2602_00400</name>
    <name evidence="3" type="ORF">UFOPK2806_01354</name>
    <name evidence="4" type="ORF">UFOPK4306_00728</name>
</gene>
<dbReference type="AlphaFoldDB" id="A0A6J6U9J2"/>
<evidence type="ECO:0000256" key="1">
    <source>
        <dbReference type="SAM" id="Phobius"/>
    </source>
</evidence>
<feature type="transmembrane region" description="Helical" evidence="1">
    <location>
        <begin position="149"/>
        <end position="168"/>
    </location>
</feature>
<dbReference type="EMBL" id="CAEZYY010000016">
    <property type="protein sequence ID" value="CAB4756490.1"/>
    <property type="molecule type" value="Genomic_DNA"/>
</dbReference>
<name>A0A6J6U9J2_9ZZZZ</name>
<keyword evidence="1" id="KW-1133">Transmembrane helix</keyword>
<protein>
    <submittedName>
        <fullName evidence="3">Unannotated protein</fullName>
    </submittedName>
</protein>
<evidence type="ECO:0000313" key="4">
    <source>
        <dbReference type="EMBL" id="CAB5057822.1"/>
    </source>
</evidence>
<organism evidence="3">
    <name type="scientific">freshwater metagenome</name>
    <dbReference type="NCBI Taxonomy" id="449393"/>
    <lineage>
        <taxon>unclassified sequences</taxon>
        <taxon>metagenomes</taxon>
        <taxon>ecological metagenomes</taxon>
    </lineage>
</organism>
<keyword evidence="1" id="KW-0472">Membrane</keyword>